<dbReference type="Gene3D" id="3.10.350.10">
    <property type="entry name" value="LysM domain"/>
    <property type="match status" value="1"/>
</dbReference>
<dbReference type="SUPFAM" id="SSF54106">
    <property type="entry name" value="LysM domain"/>
    <property type="match status" value="1"/>
</dbReference>
<name>C0QAF9_DESAH</name>
<dbReference type="eggNOG" id="COG1652">
    <property type="taxonomic scope" value="Bacteria"/>
</dbReference>
<protein>
    <submittedName>
        <fullName evidence="2">LysM2</fullName>
    </submittedName>
</protein>
<dbReference type="InterPro" id="IPR036779">
    <property type="entry name" value="LysM_dom_sf"/>
</dbReference>
<evidence type="ECO:0000313" key="2">
    <source>
        <dbReference type="EMBL" id="ACN14744.1"/>
    </source>
</evidence>
<dbReference type="PANTHER" id="PTHR34700">
    <property type="entry name" value="POTASSIUM BINDING PROTEIN KBP"/>
    <property type="match status" value="1"/>
</dbReference>
<evidence type="ECO:0000313" key="3">
    <source>
        <dbReference type="Proteomes" id="UP000000442"/>
    </source>
</evidence>
<dbReference type="HOGENOM" id="CLU_050533_1_0_7"/>
<dbReference type="PROSITE" id="PS51782">
    <property type="entry name" value="LYSM"/>
    <property type="match status" value="1"/>
</dbReference>
<dbReference type="EMBL" id="CP001087">
    <property type="protein sequence ID" value="ACN14744.1"/>
    <property type="molecule type" value="Genomic_DNA"/>
</dbReference>
<dbReference type="PANTHER" id="PTHR34700:SF4">
    <property type="entry name" value="PHAGE-LIKE ELEMENT PBSX PROTEIN XKDP"/>
    <property type="match status" value="1"/>
</dbReference>
<dbReference type="RefSeq" id="WP_015903531.1">
    <property type="nucleotide sequence ID" value="NC_012108.1"/>
</dbReference>
<accession>C0QAF9</accession>
<evidence type="ECO:0000259" key="1">
    <source>
        <dbReference type="PROSITE" id="PS51782"/>
    </source>
</evidence>
<sequence length="341" mass="37699">MHKQGFYRMLAVVFLVCCLQAEPGRTQVQEPSQQDPGFFYIIQKGDTLWDLSKRFYNDQWTWPGLWEINDDIKNPHWIYPGKKIRIFLTDSLDPPPPTPPALVPGNGEKTVNPSSEPPFFAYPAMDSLGFISEEPIAPLGTIIGSQSNNLMLATGETIYIKPGKDSFLVPGHEYRIISTEPVSANFNGEKFNGVKHIILGIVNVIDVEKTYATAHITKSFDHAAVGDIIAPFEPSSGKIMVKESQKNIGARILSSQAEDVVLSEHKIAFINQGSDHGIKPGQTYTLFEQREKIDSPCGMPDAIKIKDRAMGKIIVLHTEKTASTVLVLSCSNEFSPGTLVN</sequence>
<gene>
    <name evidence="2" type="primary">lysM2</name>
    <name evidence="2" type="ordered locus">HRM2_16350</name>
</gene>
<dbReference type="STRING" id="177437.HRM2_16350"/>
<dbReference type="Pfam" id="PF01476">
    <property type="entry name" value="LysM"/>
    <property type="match status" value="1"/>
</dbReference>
<dbReference type="AlphaFoldDB" id="C0QAF9"/>
<keyword evidence="3" id="KW-1185">Reference proteome</keyword>
<proteinExistence type="predicted"/>
<dbReference type="InterPro" id="IPR052196">
    <property type="entry name" value="Bact_Kbp"/>
</dbReference>
<reference evidence="2 3" key="1">
    <citation type="journal article" date="2009" name="Environ. Microbiol.">
        <title>Genome sequence of Desulfobacterium autotrophicum HRM2, a marine sulfate reducer oxidizing organic carbon completely to carbon dioxide.</title>
        <authorList>
            <person name="Strittmatter A.W."/>
            <person name="Liesegang H."/>
            <person name="Rabus R."/>
            <person name="Decker I."/>
            <person name="Amann J."/>
            <person name="Andres S."/>
            <person name="Henne A."/>
            <person name="Fricke W.F."/>
            <person name="Martinez-Arias R."/>
            <person name="Bartels D."/>
            <person name="Goesmann A."/>
            <person name="Krause L."/>
            <person name="Puehler A."/>
            <person name="Klenk H.P."/>
            <person name="Richter M."/>
            <person name="Schuler M."/>
            <person name="Gloeckner F.O."/>
            <person name="Meyerdierks A."/>
            <person name="Gottschalk G."/>
            <person name="Amann R."/>
        </authorList>
    </citation>
    <scope>NUCLEOTIDE SEQUENCE [LARGE SCALE GENOMIC DNA]</scope>
    <source>
        <strain evidence="3">ATCC 43914 / DSM 3382 / HRM2</strain>
    </source>
</reference>
<dbReference type="SMART" id="SM00257">
    <property type="entry name" value="LysM"/>
    <property type="match status" value="1"/>
</dbReference>
<organism evidence="2 3">
    <name type="scientific">Desulforapulum autotrophicum (strain ATCC 43914 / DSM 3382 / VKM B-1955 / HRM2)</name>
    <name type="common">Desulfobacterium autotrophicum</name>
    <dbReference type="NCBI Taxonomy" id="177437"/>
    <lineage>
        <taxon>Bacteria</taxon>
        <taxon>Pseudomonadati</taxon>
        <taxon>Thermodesulfobacteriota</taxon>
        <taxon>Desulfobacteria</taxon>
        <taxon>Desulfobacterales</taxon>
        <taxon>Desulfobacteraceae</taxon>
        <taxon>Desulforapulum</taxon>
    </lineage>
</organism>
<dbReference type="InterPro" id="IPR018392">
    <property type="entry name" value="LysM"/>
</dbReference>
<dbReference type="KEGG" id="dat:HRM2_16350"/>
<dbReference type="Proteomes" id="UP000000442">
    <property type="component" value="Chromosome"/>
</dbReference>
<dbReference type="CDD" id="cd00118">
    <property type="entry name" value="LysM"/>
    <property type="match status" value="1"/>
</dbReference>
<feature type="domain" description="LysM" evidence="1">
    <location>
        <begin position="38"/>
        <end position="86"/>
    </location>
</feature>